<protein>
    <submittedName>
        <fullName evidence="1">Uncharacterized protein</fullName>
    </submittedName>
</protein>
<comment type="caution">
    <text evidence="1">The sequence shown here is derived from an EMBL/GenBank/DDBJ whole genome shotgun (WGS) entry which is preliminary data.</text>
</comment>
<reference evidence="1 2" key="1">
    <citation type="submission" date="2018-10" db="EMBL/GenBank/DDBJ databases">
        <title>A high-quality apple genome assembly.</title>
        <authorList>
            <person name="Hu J."/>
        </authorList>
    </citation>
    <scope>NUCLEOTIDE SEQUENCE [LARGE SCALE GENOMIC DNA]</scope>
    <source>
        <strain evidence="2">cv. HFTH1</strain>
        <tissue evidence="1">Young leaf</tissue>
    </source>
</reference>
<dbReference type="EMBL" id="RDQH01000328">
    <property type="protein sequence ID" value="RXI05070.1"/>
    <property type="molecule type" value="Genomic_DNA"/>
</dbReference>
<dbReference type="Proteomes" id="UP000290289">
    <property type="component" value="Chromosome 2"/>
</dbReference>
<dbReference type="AlphaFoldDB" id="A0A498K9T7"/>
<proteinExistence type="predicted"/>
<evidence type="ECO:0000313" key="2">
    <source>
        <dbReference type="Proteomes" id="UP000290289"/>
    </source>
</evidence>
<name>A0A498K9T7_MALDO</name>
<gene>
    <name evidence="1" type="ORF">DVH24_006327</name>
</gene>
<evidence type="ECO:0000313" key="1">
    <source>
        <dbReference type="EMBL" id="RXI05070.1"/>
    </source>
</evidence>
<sequence>MILHANHRFQRSELLVRLVPSVEWIDSVRKHCSASISRTIKRFRSGTAGSESSFRDSWKLFGGVGKGN</sequence>
<keyword evidence="2" id="KW-1185">Reference proteome</keyword>
<organism evidence="1 2">
    <name type="scientific">Malus domestica</name>
    <name type="common">Apple</name>
    <name type="synonym">Pyrus malus</name>
    <dbReference type="NCBI Taxonomy" id="3750"/>
    <lineage>
        <taxon>Eukaryota</taxon>
        <taxon>Viridiplantae</taxon>
        <taxon>Streptophyta</taxon>
        <taxon>Embryophyta</taxon>
        <taxon>Tracheophyta</taxon>
        <taxon>Spermatophyta</taxon>
        <taxon>Magnoliopsida</taxon>
        <taxon>eudicotyledons</taxon>
        <taxon>Gunneridae</taxon>
        <taxon>Pentapetalae</taxon>
        <taxon>rosids</taxon>
        <taxon>fabids</taxon>
        <taxon>Rosales</taxon>
        <taxon>Rosaceae</taxon>
        <taxon>Amygdaloideae</taxon>
        <taxon>Maleae</taxon>
        <taxon>Malus</taxon>
    </lineage>
</organism>
<accession>A0A498K9T7</accession>